<dbReference type="AlphaFoldDB" id="A0AAD5DAK5"/>
<feature type="non-terminal residue" evidence="1">
    <location>
        <position position="1"/>
    </location>
</feature>
<dbReference type="Proteomes" id="UP001206925">
    <property type="component" value="Unassembled WGS sequence"/>
</dbReference>
<dbReference type="EMBL" id="JAMZMK010000704">
    <property type="protein sequence ID" value="KAI7755914.1"/>
    <property type="molecule type" value="Genomic_DNA"/>
</dbReference>
<reference evidence="1" key="1">
    <citation type="submission" date="2022-06" db="EMBL/GenBank/DDBJ databases">
        <title>Uncovering the hologenomic basis of an extraordinary plant invasion.</title>
        <authorList>
            <person name="Bieker V.C."/>
            <person name="Martin M.D."/>
            <person name="Gilbert T."/>
            <person name="Hodgins K."/>
            <person name="Battlay P."/>
            <person name="Petersen B."/>
            <person name="Wilson J."/>
        </authorList>
    </citation>
    <scope>NUCLEOTIDE SEQUENCE</scope>
    <source>
        <strain evidence="1">AA19_3_7</strain>
        <tissue evidence="1">Leaf</tissue>
    </source>
</reference>
<protein>
    <submittedName>
        <fullName evidence="1">Uncharacterized protein</fullName>
    </submittedName>
</protein>
<evidence type="ECO:0000313" key="2">
    <source>
        <dbReference type="Proteomes" id="UP001206925"/>
    </source>
</evidence>
<evidence type="ECO:0000313" key="1">
    <source>
        <dbReference type="EMBL" id="KAI7755914.1"/>
    </source>
</evidence>
<organism evidence="1 2">
    <name type="scientific">Ambrosia artemisiifolia</name>
    <name type="common">Common ragweed</name>
    <dbReference type="NCBI Taxonomy" id="4212"/>
    <lineage>
        <taxon>Eukaryota</taxon>
        <taxon>Viridiplantae</taxon>
        <taxon>Streptophyta</taxon>
        <taxon>Embryophyta</taxon>
        <taxon>Tracheophyta</taxon>
        <taxon>Spermatophyta</taxon>
        <taxon>Magnoliopsida</taxon>
        <taxon>eudicotyledons</taxon>
        <taxon>Gunneridae</taxon>
        <taxon>Pentapetalae</taxon>
        <taxon>asterids</taxon>
        <taxon>campanulids</taxon>
        <taxon>Asterales</taxon>
        <taxon>Asteraceae</taxon>
        <taxon>Asteroideae</taxon>
        <taxon>Heliantheae alliance</taxon>
        <taxon>Heliantheae</taxon>
        <taxon>Ambrosia</taxon>
    </lineage>
</organism>
<gene>
    <name evidence="1" type="ORF">M8C21_010984</name>
</gene>
<accession>A0AAD5DAK5</accession>
<keyword evidence="2" id="KW-1185">Reference proteome</keyword>
<proteinExistence type="predicted"/>
<name>A0AAD5DAK5_AMBAR</name>
<sequence length="71" mass="7891">VLIFAENLYGFEDDFAYINGLDFKSGSGFVDDVFEGSDSLEALAVLEPLFLMWPIRCESQYVSGLHSSKSC</sequence>
<feature type="non-terminal residue" evidence="1">
    <location>
        <position position="71"/>
    </location>
</feature>
<comment type="caution">
    <text evidence="1">The sequence shown here is derived from an EMBL/GenBank/DDBJ whole genome shotgun (WGS) entry which is preliminary data.</text>
</comment>